<keyword evidence="4" id="KW-1185">Reference proteome</keyword>
<dbReference type="Proteomes" id="UP001301958">
    <property type="component" value="Unassembled WGS sequence"/>
</dbReference>
<name>A0AAN7GWW5_9PEZI</name>
<evidence type="ECO:0000313" key="3">
    <source>
        <dbReference type="EMBL" id="KAK4224180.1"/>
    </source>
</evidence>
<organism evidence="3 4">
    <name type="scientific">Podospora fimiseda</name>
    <dbReference type="NCBI Taxonomy" id="252190"/>
    <lineage>
        <taxon>Eukaryota</taxon>
        <taxon>Fungi</taxon>
        <taxon>Dikarya</taxon>
        <taxon>Ascomycota</taxon>
        <taxon>Pezizomycotina</taxon>
        <taxon>Sordariomycetes</taxon>
        <taxon>Sordariomycetidae</taxon>
        <taxon>Sordariales</taxon>
        <taxon>Podosporaceae</taxon>
        <taxon>Podospora</taxon>
    </lineage>
</organism>
<dbReference type="AlphaFoldDB" id="A0AAN7GWW5"/>
<feature type="region of interest" description="Disordered" evidence="1">
    <location>
        <begin position="71"/>
        <end position="110"/>
    </location>
</feature>
<evidence type="ECO:0000256" key="1">
    <source>
        <dbReference type="SAM" id="MobiDB-lite"/>
    </source>
</evidence>
<keyword evidence="2" id="KW-1133">Transmembrane helix</keyword>
<comment type="caution">
    <text evidence="3">The sequence shown here is derived from an EMBL/GenBank/DDBJ whole genome shotgun (WGS) entry which is preliminary data.</text>
</comment>
<feature type="region of interest" description="Disordered" evidence="1">
    <location>
        <begin position="1"/>
        <end position="34"/>
    </location>
</feature>
<feature type="transmembrane region" description="Helical" evidence="2">
    <location>
        <begin position="121"/>
        <end position="145"/>
    </location>
</feature>
<protein>
    <submittedName>
        <fullName evidence="3">Uncharacterized protein</fullName>
    </submittedName>
</protein>
<dbReference type="EMBL" id="MU865400">
    <property type="protein sequence ID" value="KAK4224180.1"/>
    <property type="molecule type" value="Genomic_DNA"/>
</dbReference>
<gene>
    <name evidence="3" type="ORF">QBC38DRAFT_485959</name>
</gene>
<sequence>MEMLSTGRAAGCRRRPGLEQLGSHFSQVGGGDHKRRDEKLDAKYVLFPITSHQSAFIFFTYCTEQHRSAKMSHTQLSIPRDEDRFSSYSTGGRDIDSPPTSPVSSSFKHHDDETPSKLYRYALPVGIIVGLLIIAGGTVGVVLWVQSLVKGANVHNDMEKWKTTARNQVYDACYFGCNDCNDPSYSWNACEKSAKVAVQGVICDGNKMWNWPNADRFPDSCLVELAKVMKTDGLAALKKKHKSRYAIIVAVVFVGILIGWLVYFLMRKFSGVNKENASNDDSDTFSLKRSAAQPGESEHDTSYGGGYQDTPYKDTSYRAADNDHNNSDIHHTAAHEATSSLLNKSSSQSRDFSPGPFADPPSRHSSTKSSRSSTHSGPRLSGVLTSAMLAASTHRANAYACTGKDPIHNQYFVSVATIPGTNTPKISGVIHGWLSDCNDKKECKQKCSSKNCKRESFFPGGILFGRTTTTTSKTTTKTSSGSGSGCKNKKCKNDCKTITSSTKAPKAYVDAAVAKVTGCGFKTAAAVAQTVDLRVGNPNIEKNLWVRISVSGFNVTKAGETDKEVLCLYGIGGSA</sequence>
<reference evidence="3" key="2">
    <citation type="submission" date="2023-05" db="EMBL/GenBank/DDBJ databases">
        <authorList>
            <consortium name="Lawrence Berkeley National Laboratory"/>
            <person name="Steindorff A."/>
            <person name="Hensen N."/>
            <person name="Bonometti L."/>
            <person name="Westerberg I."/>
            <person name="Brannstrom I.O."/>
            <person name="Guillou S."/>
            <person name="Cros-Aarteil S."/>
            <person name="Calhoun S."/>
            <person name="Haridas S."/>
            <person name="Kuo A."/>
            <person name="Mondo S."/>
            <person name="Pangilinan J."/>
            <person name="Riley R."/>
            <person name="Labutti K."/>
            <person name="Andreopoulos B."/>
            <person name="Lipzen A."/>
            <person name="Chen C."/>
            <person name="Yanf M."/>
            <person name="Daum C."/>
            <person name="Ng V."/>
            <person name="Clum A."/>
            <person name="Ohm R."/>
            <person name="Martin F."/>
            <person name="Silar P."/>
            <person name="Natvig D."/>
            <person name="Lalanne C."/>
            <person name="Gautier V."/>
            <person name="Ament-Velasquez S.L."/>
            <person name="Kruys A."/>
            <person name="Hutchinson M.I."/>
            <person name="Powell A.J."/>
            <person name="Barry K."/>
            <person name="Miller A.N."/>
            <person name="Grigoriev I.V."/>
            <person name="Debuchy R."/>
            <person name="Gladieux P."/>
            <person name="Thoren M.H."/>
            <person name="Johannesson H."/>
        </authorList>
    </citation>
    <scope>NUCLEOTIDE SEQUENCE</scope>
    <source>
        <strain evidence="3">CBS 990.96</strain>
    </source>
</reference>
<keyword evidence="2" id="KW-0812">Transmembrane</keyword>
<reference evidence="3" key="1">
    <citation type="journal article" date="2023" name="Mol. Phylogenet. Evol.">
        <title>Genome-scale phylogeny and comparative genomics of the fungal order Sordariales.</title>
        <authorList>
            <person name="Hensen N."/>
            <person name="Bonometti L."/>
            <person name="Westerberg I."/>
            <person name="Brannstrom I.O."/>
            <person name="Guillou S."/>
            <person name="Cros-Aarteil S."/>
            <person name="Calhoun S."/>
            <person name="Haridas S."/>
            <person name="Kuo A."/>
            <person name="Mondo S."/>
            <person name="Pangilinan J."/>
            <person name="Riley R."/>
            <person name="LaButti K."/>
            <person name="Andreopoulos B."/>
            <person name="Lipzen A."/>
            <person name="Chen C."/>
            <person name="Yan M."/>
            <person name="Daum C."/>
            <person name="Ng V."/>
            <person name="Clum A."/>
            <person name="Steindorff A."/>
            <person name="Ohm R.A."/>
            <person name="Martin F."/>
            <person name="Silar P."/>
            <person name="Natvig D.O."/>
            <person name="Lalanne C."/>
            <person name="Gautier V."/>
            <person name="Ament-Velasquez S.L."/>
            <person name="Kruys A."/>
            <person name="Hutchinson M.I."/>
            <person name="Powell A.J."/>
            <person name="Barry K."/>
            <person name="Miller A.N."/>
            <person name="Grigoriev I.V."/>
            <person name="Debuchy R."/>
            <person name="Gladieux P."/>
            <person name="Hiltunen Thoren M."/>
            <person name="Johannesson H."/>
        </authorList>
    </citation>
    <scope>NUCLEOTIDE SEQUENCE</scope>
    <source>
        <strain evidence="3">CBS 990.96</strain>
    </source>
</reference>
<accession>A0AAN7GWW5</accession>
<feature type="transmembrane region" description="Helical" evidence="2">
    <location>
        <begin position="245"/>
        <end position="266"/>
    </location>
</feature>
<evidence type="ECO:0000256" key="2">
    <source>
        <dbReference type="SAM" id="Phobius"/>
    </source>
</evidence>
<keyword evidence="2" id="KW-0472">Membrane</keyword>
<feature type="compositionally biased region" description="Basic and acidic residues" evidence="1">
    <location>
        <begin position="311"/>
        <end position="334"/>
    </location>
</feature>
<feature type="compositionally biased region" description="Low complexity" evidence="1">
    <location>
        <begin position="363"/>
        <end position="376"/>
    </location>
</feature>
<feature type="region of interest" description="Disordered" evidence="1">
    <location>
        <begin position="274"/>
        <end position="380"/>
    </location>
</feature>
<evidence type="ECO:0000313" key="4">
    <source>
        <dbReference type="Proteomes" id="UP001301958"/>
    </source>
</evidence>
<feature type="compositionally biased region" description="Low complexity" evidence="1">
    <location>
        <begin position="339"/>
        <end position="349"/>
    </location>
</feature>
<proteinExistence type="predicted"/>